<feature type="coiled-coil region" evidence="6">
    <location>
        <begin position="228"/>
        <end position="269"/>
    </location>
</feature>
<dbReference type="AlphaFoldDB" id="A0A427YK15"/>
<proteinExistence type="predicted"/>
<dbReference type="GO" id="GO:0045504">
    <property type="term" value="F:dynein heavy chain binding"/>
    <property type="evidence" value="ECO:0007669"/>
    <property type="project" value="TreeGrafter"/>
</dbReference>
<dbReference type="SUPFAM" id="SSF50978">
    <property type="entry name" value="WD40 repeat-like"/>
    <property type="match status" value="1"/>
</dbReference>
<dbReference type="FunFam" id="2.130.10.10:FF:000414">
    <property type="entry name" value="Cytoplasmic dynein intermediate chain"/>
    <property type="match status" value="1"/>
</dbReference>
<feature type="compositionally biased region" description="Gly residues" evidence="7">
    <location>
        <begin position="125"/>
        <end position="136"/>
    </location>
</feature>
<protein>
    <submittedName>
        <fullName evidence="8">Uncharacterized protein</fullName>
    </submittedName>
</protein>
<name>A0A427YK15_9TREE</name>
<keyword evidence="2" id="KW-0963">Cytoplasm</keyword>
<comment type="caution">
    <text evidence="8">The sequence shown here is derived from an EMBL/GenBank/DDBJ whole genome shotgun (WGS) entry which is preliminary data.</text>
</comment>
<evidence type="ECO:0000256" key="5">
    <source>
        <dbReference type="PROSITE-ProRule" id="PRU00221"/>
    </source>
</evidence>
<dbReference type="Proteomes" id="UP000279259">
    <property type="component" value="Unassembled WGS sequence"/>
</dbReference>
<evidence type="ECO:0000313" key="8">
    <source>
        <dbReference type="EMBL" id="RSH91406.1"/>
    </source>
</evidence>
<dbReference type="GO" id="GO:0045503">
    <property type="term" value="F:dynein light chain binding"/>
    <property type="evidence" value="ECO:0007669"/>
    <property type="project" value="TreeGrafter"/>
</dbReference>
<evidence type="ECO:0000256" key="7">
    <source>
        <dbReference type="SAM" id="MobiDB-lite"/>
    </source>
</evidence>
<organism evidence="8 9">
    <name type="scientific">Saitozyma podzolica</name>
    <dbReference type="NCBI Taxonomy" id="1890683"/>
    <lineage>
        <taxon>Eukaryota</taxon>
        <taxon>Fungi</taxon>
        <taxon>Dikarya</taxon>
        <taxon>Basidiomycota</taxon>
        <taxon>Agaricomycotina</taxon>
        <taxon>Tremellomycetes</taxon>
        <taxon>Tremellales</taxon>
        <taxon>Trimorphomycetaceae</taxon>
        <taxon>Saitozyma</taxon>
    </lineage>
</organism>
<dbReference type="Gene3D" id="2.130.10.10">
    <property type="entry name" value="YVTN repeat-like/Quinoprotein amine dehydrogenase"/>
    <property type="match status" value="2"/>
</dbReference>
<keyword evidence="9" id="KW-1185">Reference proteome</keyword>
<keyword evidence="6" id="KW-0175">Coiled coil</keyword>
<evidence type="ECO:0000256" key="1">
    <source>
        <dbReference type="ARBA" id="ARBA00004496"/>
    </source>
</evidence>
<dbReference type="SMART" id="SM00320">
    <property type="entry name" value="WD40"/>
    <property type="match status" value="6"/>
</dbReference>
<dbReference type="PANTHER" id="PTHR12442">
    <property type="entry name" value="DYNEIN INTERMEDIATE CHAIN"/>
    <property type="match status" value="1"/>
</dbReference>
<dbReference type="PROSITE" id="PS50082">
    <property type="entry name" value="WD_REPEATS_2"/>
    <property type="match status" value="1"/>
</dbReference>
<feature type="region of interest" description="Disordered" evidence="7">
    <location>
        <begin position="28"/>
        <end position="136"/>
    </location>
</feature>
<dbReference type="GO" id="GO:0005868">
    <property type="term" value="C:cytoplasmic dynein complex"/>
    <property type="evidence" value="ECO:0007669"/>
    <property type="project" value="TreeGrafter"/>
</dbReference>
<dbReference type="InterPro" id="IPR050687">
    <property type="entry name" value="Dynein_IC"/>
</dbReference>
<dbReference type="InterPro" id="IPR001680">
    <property type="entry name" value="WD40_rpt"/>
</dbReference>
<feature type="compositionally biased region" description="Basic and acidic residues" evidence="7">
    <location>
        <begin position="111"/>
        <end position="123"/>
    </location>
</feature>
<sequence>MADRRRAEIEEKRAKLAELRRARDERKALLAQAQSGGGGDRAADAAPLATSRRDVNDLVDSLLAPRPGSPAVSQSRTIPSASAAASVGGRATPPLSSSVPGTPGGRASRLSNEETLRDGRESRAGGAGSGSAVGMGTGIGMGVSGLPGADRETMFSPISGGSVDFVDMSAELYELPSKAAKPPPVTYSKGIQTSSTGVGTSTDLPLEDDDETRPRDGGNGRETEDEMRKRILEELEVERSALEKELREIKEKEEKLADLSNEQRQAIFAAADFTSFIEESTKIVQRALSDGYDYIRDYTVGLEGAFDDAEGQKVKLFCAFSDDRWTANRSVTDLDWSPKFPELAVASYNKNLAAPNDPDGIVAVWNLHLLERPEFVFHSPSDVLSVTFSPFHPTLIFGGSYSGQVLLWDTRAKHLPVLKTPLSAAGHTYPIYAMKMVGTQNANNLISTSTDGLVCSWLADMLSQPQEALPLTVTSHNKSDEVSITALDFPESETSTFWIGTEEGSIYQAHRYDRATAKAGLNADEVYRGHAGPVTGLDFHPSSGNIDFSDLFLSSSVDWTVKLWRTRAAKASTSGSTGESRTQERDRTASGSGSGSAAAAAGGAGGSGSGRSAPLHSFEEADDYVFDVKWHPQHPAMFGSVDGTGKFDLWNLNHDAELPYADPNQIPVVSTSVSDRALNKLAWDRTPLSRKVGLGGSDGKLYVYDVAEKLVSPRDSEWAEMQNTVAGLAARDRAGLGRWSCRLCRGGTRV</sequence>
<accession>A0A427YK15</accession>
<dbReference type="InterPro" id="IPR036322">
    <property type="entry name" value="WD40_repeat_dom_sf"/>
</dbReference>
<evidence type="ECO:0000256" key="2">
    <source>
        <dbReference type="ARBA" id="ARBA00022490"/>
    </source>
</evidence>
<comment type="subcellular location">
    <subcellularLocation>
        <location evidence="1">Cytoplasm</location>
    </subcellularLocation>
</comment>
<keyword evidence="4" id="KW-0677">Repeat</keyword>
<feature type="compositionally biased region" description="Polar residues" evidence="7">
    <location>
        <begin position="571"/>
        <end position="580"/>
    </location>
</feature>
<keyword evidence="3 5" id="KW-0853">WD repeat</keyword>
<dbReference type="GO" id="GO:0005737">
    <property type="term" value="C:cytoplasm"/>
    <property type="evidence" value="ECO:0007669"/>
    <property type="project" value="UniProtKB-SubCell"/>
</dbReference>
<evidence type="ECO:0000256" key="3">
    <source>
        <dbReference type="ARBA" id="ARBA00022574"/>
    </source>
</evidence>
<dbReference type="GO" id="GO:0010970">
    <property type="term" value="P:transport along microtubule"/>
    <property type="evidence" value="ECO:0007669"/>
    <property type="project" value="TreeGrafter"/>
</dbReference>
<evidence type="ECO:0000256" key="4">
    <source>
        <dbReference type="ARBA" id="ARBA00022737"/>
    </source>
</evidence>
<dbReference type="STRING" id="1890683.A0A427YK15"/>
<feature type="compositionally biased region" description="Polar residues" evidence="7">
    <location>
        <begin position="189"/>
        <end position="203"/>
    </location>
</feature>
<dbReference type="FunFam" id="2.130.10.10:FF:001070">
    <property type="entry name" value="Dynein intermediate chain, cytosolic"/>
    <property type="match status" value="1"/>
</dbReference>
<evidence type="ECO:0000313" key="9">
    <source>
        <dbReference type="Proteomes" id="UP000279259"/>
    </source>
</evidence>
<gene>
    <name evidence="8" type="ORF">EHS25_009705</name>
</gene>
<dbReference type="Pfam" id="PF00400">
    <property type="entry name" value="WD40"/>
    <property type="match status" value="2"/>
</dbReference>
<reference evidence="8 9" key="1">
    <citation type="submission" date="2018-11" db="EMBL/GenBank/DDBJ databases">
        <title>Genome sequence of Saitozyma podzolica DSM 27192.</title>
        <authorList>
            <person name="Aliyu H."/>
            <person name="Gorte O."/>
            <person name="Ochsenreither K."/>
        </authorList>
    </citation>
    <scope>NUCLEOTIDE SEQUENCE [LARGE SCALE GENOMIC DNA]</scope>
    <source>
        <strain evidence="8 9">DSM 27192</strain>
    </source>
</reference>
<feature type="repeat" description="WD" evidence="5">
    <location>
        <begin position="527"/>
        <end position="574"/>
    </location>
</feature>
<dbReference type="EMBL" id="RSCD01000008">
    <property type="protein sequence ID" value="RSH91406.1"/>
    <property type="molecule type" value="Genomic_DNA"/>
</dbReference>
<dbReference type="OrthoDB" id="366230at2759"/>
<feature type="compositionally biased region" description="Low complexity" evidence="7">
    <location>
        <begin position="589"/>
        <end position="601"/>
    </location>
</feature>
<dbReference type="InterPro" id="IPR015943">
    <property type="entry name" value="WD40/YVTN_repeat-like_dom_sf"/>
</dbReference>
<feature type="region of interest" description="Disordered" evidence="7">
    <location>
        <begin position="570"/>
        <end position="614"/>
    </location>
</feature>
<dbReference type="PANTHER" id="PTHR12442:SF22">
    <property type="entry name" value="CYTOPLASMIC DYNEIN 1 INTERMEDIATE CHAIN-RELATED"/>
    <property type="match status" value="1"/>
</dbReference>
<feature type="compositionally biased region" description="Basic and acidic residues" evidence="7">
    <location>
        <begin position="212"/>
        <end position="227"/>
    </location>
</feature>
<feature type="region of interest" description="Disordered" evidence="7">
    <location>
        <begin position="179"/>
        <end position="227"/>
    </location>
</feature>
<evidence type="ECO:0000256" key="6">
    <source>
        <dbReference type="SAM" id="Coils"/>
    </source>
</evidence>